<accession>A0ABT2PEA2</accession>
<feature type="chain" id="PRO_5045721016" description="Lactococcin 972 family bacteriocin" evidence="1">
    <location>
        <begin position="28"/>
        <end position="113"/>
    </location>
</feature>
<name>A0ABT2PEA2_9MICO</name>
<evidence type="ECO:0000313" key="2">
    <source>
        <dbReference type="EMBL" id="MCT9002914.1"/>
    </source>
</evidence>
<keyword evidence="1" id="KW-0732">Signal</keyword>
<reference evidence="2 3" key="1">
    <citation type="journal article" date="2024" name="Int. J. Syst. Evol. Microbiol.">
        <title>Microbacterium memoriense sp. nov., a member of the Actinomycetota from marine beach sediment of the north coast of Portugal.</title>
        <authorList>
            <person name="Santos J.D.N.D."/>
            <person name="Klimek D."/>
            <person name="Calusinska M."/>
            <person name="Lobo-da-Cunha A."/>
            <person name="Catita J."/>
            <person name="Goncalves H."/>
            <person name="Gonzalez I."/>
            <person name="Lage O.M."/>
        </authorList>
    </citation>
    <scope>NUCLEOTIDE SEQUENCE [LARGE SCALE GENOMIC DNA]</scope>
    <source>
        <strain evidence="2 3">PMIC_1C1B</strain>
    </source>
</reference>
<evidence type="ECO:0000256" key="1">
    <source>
        <dbReference type="SAM" id="SignalP"/>
    </source>
</evidence>
<dbReference type="RefSeq" id="WP_261607451.1">
    <property type="nucleotide sequence ID" value="NZ_JAODOR010000012.1"/>
</dbReference>
<proteinExistence type="predicted"/>
<feature type="signal peptide" evidence="1">
    <location>
        <begin position="1"/>
        <end position="27"/>
    </location>
</feature>
<evidence type="ECO:0008006" key="4">
    <source>
        <dbReference type="Google" id="ProtNLM"/>
    </source>
</evidence>
<gene>
    <name evidence="2" type="ORF">N4R40_11105</name>
</gene>
<sequence length="113" mass="11796">MKQRNRASRPLLAVFAALALVLAPAGAASASYYHDLGSGSCTTATAFIRSNSTGYTAHYRQNVMLASWNNSMFGATRQSSMARTWSAATVTGQDGATATPAHLSWAYTGCGGV</sequence>
<organism evidence="2 3">
    <name type="scientific">Microbacterium memoriense</name>
    <dbReference type="NCBI Taxonomy" id="2978350"/>
    <lineage>
        <taxon>Bacteria</taxon>
        <taxon>Bacillati</taxon>
        <taxon>Actinomycetota</taxon>
        <taxon>Actinomycetes</taxon>
        <taxon>Micrococcales</taxon>
        <taxon>Microbacteriaceae</taxon>
        <taxon>Microbacterium</taxon>
    </lineage>
</organism>
<dbReference type="Proteomes" id="UP001300496">
    <property type="component" value="Unassembled WGS sequence"/>
</dbReference>
<keyword evidence="3" id="KW-1185">Reference proteome</keyword>
<dbReference type="EMBL" id="JAODOR010000012">
    <property type="protein sequence ID" value="MCT9002914.1"/>
    <property type="molecule type" value="Genomic_DNA"/>
</dbReference>
<comment type="caution">
    <text evidence="2">The sequence shown here is derived from an EMBL/GenBank/DDBJ whole genome shotgun (WGS) entry which is preliminary data.</text>
</comment>
<evidence type="ECO:0000313" key="3">
    <source>
        <dbReference type="Proteomes" id="UP001300496"/>
    </source>
</evidence>
<protein>
    <recommendedName>
        <fullName evidence="4">Lactococcin 972 family bacteriocin</fullName>
    </recommendedName>
</protein>